<dbReference type="OrthoDB" id="3512640at2759"/>
<dbReference type="PANTHER" id="PTHR11808:SF35">
    <property type="entry name" value="CYSTATHIONINE GAMMA-SYNTHASE (AFU_ORTHOLOGUE AFUA_7G01590)"/>
    <property type="match status" value="1"/>
</dbReference>
<sequence length="381" mass="41508">MTGISTTSIHAADKLSRVSDVVAPINVSTTYKYSENVNDLVKAADRNPDDSIIGEHVYSRETHPNSEQAEEILGAITDAHAVTYCSGIAAIFAAFTHCNPKTLAIGGGYHGTHGIADVFTKVKNLKQISLEDCKQDPTLLSAGDMVYVETPVNPDGEIFDLELFANIAHSRGASLVVDATFAPPPLSDPFKQGADLVIHSATKFFGGHSDLLAGVVLTKDPKVKNDLVNERVFLGSNIANLESFLLIRSLRTYELRILRQSSNATKIVEYLTANQGKYPKISKVIHGSLQKDAFISKQMPNGDSPVFCIELESEELAKAFPGKLKYFHHATSLGGVESLIEWRPLSDSHCPPNLLRFSVGVENVEDLILDLEQALSNIHQK</sequence>
<evidence type="ECO:0000256" key="4">
    <source>
        <dbReference type="RuleBase" id="RU362118"/>
    </source>
</evidence>
<dbReference type="GO" id="GO:0005737">
    <property type="term" value="C:cytoplasm"/>
    <property type="evidence" value="ECO:0007669"/>
    <property type="project" value="TreeGrafter"/>
</dbReference>
<comment type="similarity">
    <text evidence="4">Belongs to the trans-sulfuration enzymes family.</text>
</comment>
<evidence type="ECO:0000256" key="1">
    <source>
        <dbReference type="ARBA" id="ARBA00001933"/>
    </source>
</evidence>
<evidence type="ECO:0000313" key="6">
    <source>
        <dbReference type="Proteomes" id="UP000837801"/>
    </source>
</evidence>
<dbReference type="InterPro" id="IPR054542">
    <property type="entry name" value="Cys_met_metab_PP"/>
</dbReference>
<evidence type="ECO:0000256" key="2">
    <source>
        <dbReference type="ARBA" id="ARBA00022898"/>
    </source>
</evidence>
<organism evidence="5 6">
    <name type="scientific">[Candida] railenensis</name>
    <dbReference type="NCBI Taxonomy" id="45579"/>
    <lineage>
        <taxon>Eukaryota</taxon>
        <taxon>Fungi</taxon>
        <taxon>Dikarya</taxon>
        <taxon>Ascomycota</taxon>
        <taxon>Saccharomycotina</taxon>
        <taxon>Pichiomycetes</taxon>
        <taxon>Debaryomycetaceae</taxon>
        <taxon>Kurtzmaniella</taxon>
    </lineage>
</organism>
<dbReference type="Gene3D" id="3.40.640.10">
    <property type="entry name" value="Type I PLP-dependent aspartate aminotransferase-like (Major domain)"/>
    <property type="match status" value="1"/>
</dbReference>
<protein>
    <submittedName>
        <fullName evidence="5">Uncharacterized trans-sulfuration enzyme</fullName>
    </submittedName>
</protein>
<accession>A0A9P0QLK0</accession>
<dbReference type="PANTHER" id="PTHR11808">
    <property type="entry name" value="TRANS-SULFURATION ENZYME FAMILY MEMBER"/>
    <property type="match status" value="1"/>
</dbReference>
<reference evidence="5" key="1">
    <citation type="submission" date="2022-03" db="EMBL/GenBank/DDBJ databases">
        <authorList>
            <person name="Legras J.-L."/>
            <person name="Devillers H."/>
            <person name="Grondin C."/>
        </authorList>
    </citation>
    <scope>NUCLEOTIDE SEQUENCE</scope>
    <source>
        <strain evidence="5">CLIB 1423</strain>
    </source>
</reference>
<name>A0A9P0QLK0_9ASCO</name>
<keyword evidence="2 3" id="KW-0663">Pyridoxal phosphate</keyword>
<dbReference type="InterPro" id="IPR015422">
    <property type="entry name" value="PyrdxlP-dep_Trfase_small"/>
</dbReference>
<dbReference type="GO" id="GO:0019346">
    <property type="term" value="P:transsulfuration"/>
    <property type="evidence" value="ECO:0007669"/>
    <property type="project" value="InterPro"/>
</dbReference>
<dbReference type="GO" id="GO:0016846">
    <property type="term" value="F:carbon-sulfur lyase activity"/>
    <property type="evidence" value="ECO:0007669"/>
    <property type="project" value="TreeGrafter"/>
</dbReference>
<dbReference type="GO" id="GO:0030170">
    <property type="term" value="F:pyridoxal phosphate binding"/>
    <property type="evidence" value="ECO:0007669"/>
    <property type="project" value="InterPro"/>
</dbReference>
<dbReference type="FunFam" id="3.40.640.10:FF:000072">
    <property type="entry name" value="Putative cystathionine beta-lyase"/>
    <property type="match status" value="1"/>
</dbReference>
<dbReference type="EMBL" id="CAKXYY010000002">
    <property type="protein sequence ID" value="CAH2350749.1"/>
    <property type="molecule type" value="Genomic_DNA"/>
</dbReference>
<dbReference type="Gene3D" id="3.90.1150.10">
    <property type="entry name" value="Aspartate Aminotransferase, domain 1"/>
    <property type="match status" value="1"/>
</dbReference>
<dbReference type="SUPFAM" id="SSF53383">
    <property type="entry name" value="PLP-dependent transferases"/>
    <property type="match status" value="1"/>
</dbReference>
<comment type="cofactor">
    <cofactor evidence="1 4">
        <name>pyridoxal 5'-phosphate</name>
        <dbReference type="ChEBI" id="CHEBI:597326"/>
    </cofactor>
</comment>
<dbReference type="InterPro" id="IPR015421">
    <property type="entry name" value="PyrdxlP-dep_Trfase_major"/>
</dbReference>
<dbReference type="InterPro" id="IPR000277">
    <property type="entry name" value="Cys/Met-Metab_PyrdxlP-dep_enz"/>
</dbReference>
<proteinExistence type="inferred from homology"/>
<evidence type="ECO:0000256" key="3">
    <source>
        <dbReference type="PIRSR" id="PIRSR001434-2"/>
    </source>
</evidence>
<feature type="modified residue" description="N6-(pyridoxal phosphate)lysine" evidence="3">
    <location>
        <position position="203"/>
    </location>
</feature>
<gene>
    <name evidence="5" type="ORF">CLIB1423_02S04258</name>
</gene>
<dbReference type="PIRSF" id="PIRSF001434">
    <property type="entry name" value="CGS"/>
    <property type="match status" value="1"/>
</dbReference>
<dbReference type="Proteomes" id="UP000837801">
    <property type="component" value="Unassembled WGS sequence"/>
</dbReference>
<dbReference type="InterPro" id="IPR015424">
    <property type="entry name" value="PyrdxlP-dep_Trfase"/>
</dbReference>
<keyword evidence="6" id="KW-1185">Reference proteome</keyword>
<dbReference type="PROSITE" id="PS00868">
    <property type="entry name" value="CYS_MET_METAB_PP"/>
    <property type="match status" value="1"/>
</dbReference>
<evidence type="ECO:0000313" key="5">
    <source>
        <dbReference type="EMBL" id="CAH2350749.1"/>
    </source>
</evidence>
<dbReference type="AlphaFoldDB" id="A0A9P0QLK0"/>
<comment type="caution">
    <text evidence="5">The sequence shown here is derived from an EMBL/GenBank/DDBJ whole genome shotgun (WGS) entry which is preliminary data.</text>
</comment>
<dbReference type="Pfam" id="PF01053">
    <property type="entry name" value="Cys_Met_Meta_PP"/>
    <property type="match status" value="1"/>
</dbReference>